<dbReference type="InterPro" id="IPR050553">
    <property type="entry name" value="Thioredoxin_ResA/DsbE_sf"/>
</dbReference>
<evidence type="ECO:0000256" key="2">
    <source>
        <dbReference type="ARBA" id="ARBA00022748"/>
    </source>
</evidence>
<evidence type="ECO:0000256" key="4">
    <source>
        <dbReference type="ARBA" id="ARBA00023284"/>
    </source>
</evidence>
<dbReference type="SUPFAM" id="SSF52833">
    <property type="entry name" value="Thioredoxin-like"/>
    <property type="match status" value="1"/>
</dbReference>
<name>A0A948TB53_9BACT</name>
<dbReference type="Proteomes" id="UP000783796">
    <property type="component" value="Unassembled WGS sequence"/>
</dbReference>
<proteinExistence type="predicted"/>
<dbReference type="GO" id="GO:0030313">
    <property type="term" value="C:cell envelope"/>
    <property type="evidence" value="ECO:0007669"/>
    <property type="project" value="UniProtKB-SubCell"/>
</dbReference>
<reference evidence="6" key="2">
    <citation type="submission" date="2021-04" db="EMBL/GenBank/DDBJ databases">
        <authorList>
            <person name="Gilroy R."/>
        </authorList>
    </citation>
    <scope>NUCLEOTIDE SEQUENCE</scope>
    <source>
        <strain evidence="6">G4-2901</strain>
    </source>
</reference>
<feature type="domain" description="Thioredoxin" evidence="5">
    <location>
        <begin position="225"/>
        <end position="365"/>
    </location>
</feature>
<keyword evidence="2" id="KW-0201">Cytochrome c-type biogenesis</keyword>
<dbReference type="InterPro" id="IPR025380">
    <property type="entry name" value="DUF4369"/>
</dbReference>
<dbReference type="GO" id="GO:0016209">
    <property type="term" value="F:antioxidant activity"/>
    <property type="evidence" value="ECO:0007669"/>
    <property type="project" value="InterPro"/>
</dbReference>
<evidence type="ECO:0000313" key="6">
    <source>
        <dbReference type="EMBL" id="MBU3837626.1"/>
    </source>
</evidence>
<dbReference type="InterPro" id="IPR000866">
    <property type="entry name" value="AhpC/TSA"/>
</dbReference>
<dbReference type="GO" id="GO:0017004">
    <property type="term" value="P:cytochrome complex assembly"/>
    <property type="evidence" value="ECO:0007669"/>
    <property type="project" value="UniProtKB-KW"/>
</dbReference>
<dbReference type="Gene3D" id="3.40.30.10">
    <property type="entry name" value="Glutaredoxin"/>
    <property type="match status" value="1"/>
</dbReference>
<evidence type="ECO:0000256" key="1">
    <source>
        <dbReference type="ARBA" id="ARBA00004196"/>
    </source>
</evidence>
<dbReference type="PROSITE" id="PS51352">
    <property type="entry name" value="THIOREDOXIN_2"/>
    <property type="match status" value="1"/>
</dbReference>
<dbReference type="EMBL" id="JAHLFW010000045">
    <property type="protein sequence ID" value="MBU3837626.1"/>
    <property type="molecule type" value="Genomic_DNA"/>
</dbReference>
<keyword evidence="4" id="KW-0676">Redox-active center</keyword>
<dbReference type="Pfam" id="PF14289">
    <property type="entry name" value="DUF4369"/>
    <property type="match status" value="1"/>
</dbReference>
<dbReference type="InterPro" id="IPR036249">
    <property type="entry name" value="Thioredoxin-like_sf"/>
</dbReference>
<comment type="subcellular location">
    <subcellularLocation>
        <location evidence="1">Cell envelope</location>
    </subcellularLocation>
</comment>
<evidence type="ECO:0000259" key="5">
    <source>
        <dbReference type="PROSITE" id="PS51352"/>
    </source>
</evidence>
<gene>
    <name evidence="6" type="ORF">H9777_04770</name>
</gene>
<protein>
    <submittedName>
        <fullName evidence="6">AhpC/TSA family protein</fullName>
    </submittedName>
</protein>
<dbReference type="PANTHER" id="PTHR42852:SF6">
    <property type="entry name" value="THIOL:DISULFIDE INTERCHANGE PROTEIN DSBE"/>
    <property type="match status" value="1"/>
</dbReference>
<dbReference type="Pfam" id="PF00578">
    <property type="entry name" value="AhpC-TSA"/>
    <property type="match status" value="1"/>
</dbReference>
<reference evidence="6" key="1">
    <citation type="journal article" date="2021" name="PeerJ">
        <title>Extensive microbial diversity within the chicken gut microbiome revealed by metagenomics and culture.</title>
        <authorList>
            <person name="Gilroy R."/>
            <person name="Ravi A."/>
            <person name="Getino M."/>
            <person name="Pursley I."/>
            <person name="Horton D.L."/>
            <person name="Alikhan N.F."/>
            <person name="Baker D."/>
            <person name="Gharbi K."/>
            <person name="Hall N."/>
            <person name="Watson M."/>
            <person name="Adriaenssens E.M."/>
            <person name="Foster-Nyarko E."/>
            <person name="Jarju S."/>
            <person name="Secka A."/>
            <person name="Antonio M."/>
            <person name="Oren A."/>
            <person name="Chaudhuri R.R."/>
            <person name="La Ragione R."/>
            <person name="Hildebrand F."/>
            <person name="Pallen M.J."/>
        </authorList>
    </citation>
    <scope>NUCLEOTIDE SEQUENCE</scope>
    <source>
        <strain evidence="6">G4-2901</strain>
    </source>
</reference>
<evidence type="ECO:0000313" key="7">
    <source>
        <dbReference type="Proteomes" id="UP000783796"/>
    </source>
</evidence>
<dbReference type="AlphaFoldDB" id="A0A948TB53"/>
<accession>A0A948TB53</accession>
<dbReference type="GO" id="GO:0016491">
    <property type="term" value="F:oxidoreductase activity"/>
    <property type="evidence" value="ECO:0007669"/>
    <property type="project" value="InterPro"/>
</dbReference>
<sequence>MKPVYLHLALFLVTICAGCENRESVCVNGTSGHHPDGTPIELYYLQNDSVITVANDSLVHGKFNFTIDANPNIAYYISVNDSQNPLRGMFFAEKGTVNIAFDSTYHVSGTPMNDFYNTYLTETRRIEKLGEVEYHRSIKGKDNPDTSVFDSLLQVFTDYKVKFQLDNIHNIVGKTTFINEIGSVYDSNFLETYPTLPEEVKANKKVQWYYELRLDMDRKQKELDAKIGTKIKDMEFPDASGVKRKLSSFIPKNGYLYIDLWSSGCAPCIAEFPELEKTYSRYKDKGLNVLLISIDKNMEDFQSAMKKHQIKFTSLIDTTKGEKVKENFPFSGIPHGILINSNGEIVANQLHNLLLKKKLKDLVNE</sequence>
<dbReference type="PANTHER" id="PTHR42852">
    <property type="entry name" value="THIOL:DISULFIDE INTERCHANGE PROTEIN DSBE"/>
    <property type="match status" value="1"/>
</dbReference>
<dbReference type="InterPro" id="IPR013766">
    <property type="entry name" value="Thioredoxin_domain"/>
</dbReference>
<dbReference type="CDD" id="cd02966">
    <property type="entry name" value="TlpA_like_family"/>
    <property type="match status" value="1"/>
</dbReference>
<evidence type="ECO:0000256" key="3">
    <source>
        <dbReference type="ARBA" id="ARBA00023157"/>
    </source>
</evidence>
<keyword evidence="3" id="KW-1015">Disulfide bond</keyword>
<organism evidence="6 7">
    <name type="scientific">Candidatus Phocaeicola faecigallinarum</name>
    <dbReference type="NCBI Taxonomy" id="2838732"/>
    <lineage>
        <taxon>Bacteria</taxon>
        <taxon>Pseudomonadati</taxon>
        <taxon>Bacteroidota</taxon>
        <taxon>Bacteroidia</taxon>
        <taxon>Bacteroidales</taxon>
        <taxon>Bacteroidaceae</taxon>
        <taxon>Phocaeicola</taxon>
    </lineage>
</organism>
<comment type="caution">
    <text evidence="6">The sequence shown here is derived from an EMBL/GenBank/DDBJ whole genome shotgun (WGS) entry which is preliminary data.</text>
</comment>